<sequence>MRITKKSRLTGIVALMTAASALVLAVPGTAQAAAWSTSCDKWAANNDPGANDMVATIWRNSDSTKGARASFKGNGETLSARNWAGASMTVRVEWAKGSKLEGIWDYALWTGDSVEMNFDIPEGRTVWVSIGTPGGSTSVCKGKA</sequence>
<comment type="caution">
    <text evidence="2">The sequence shown here is derived from an EMBL/GenBank/DDBJ whole genome shotgun (WGS) entry which is preliminary data.</text>
</comment>
<dbReference type="EMBL" id="JARAYU010000003">
    <property type="protein sequence ID" value="MDX3700451.1"/>
    <property type="molecule type" value="Genomic_DNA"/>
</dbReference>
<evidence type="ECO:0000313" key="2">
    <source>
        <dbReference type="EMBL" id="MDX3700451.1"/>
    </source>
</evidence>
<reference evidence="2 3" key="1">
    <citation type="journal article" date="2023" name="Microb. Genom.">
        <title>Mesoterricola silvestris gen. nov., sp. nov., Mesoterricola sediminis sp. nov., Geothrix oryzae sp. nov., Geothrix edaphica sp. nov., Geothrix rubra sp. nov., and Geothrix limicola sp. nov., six novel members of Acidobacteriota isolated from soils.</title>
        <authorList>
            <person name="Weisberg A.J."/>
            <person name="Pearce E."/>
            <person name="Kramer C.G."/>
            <person name="Chang J.H."/>
            <person name="Clarke C.R."/>
        </authorList>
    </citation>
    <scope>NUCLEOTIDE SEQUENCE [LARGE SCALE GENOMIC DNA]</scope>
    <source>
        <strain evidence="2 3">ID09-01A</strain>
    </source>
</reference>
<gene>
    <name evidence="2" type="ORF">PV662_11890</name>
</gene>
<evidence type="ECO:0008006" key="4">
    <source>
        <dbReference type="Google" id="ProtNLM"/>
    </source>
</evidence>
<keyword evidence="1" id="KW-0732">Signal</keyword>
<dbReference type="Proteomes" id="UP001271274">
    <property type="component" value="Unassembled WGS sequence"/>
</dbReference>
<keyword evidence="3" id="KW-1185">Reference proteome</keyword>
<accession>A0ABU4NCM6</accession>
<feature type="signal peptide" evidence="1">
    <location>
        <begin position="1"/>
        <end position="32"/>
    </location>
</feature>
<feature type="chain" id="PRO_5045451050" description="Secreted protein" evidence="1">
    <location>
        <begin position="33"/>
        <end position="144"/>
    </location>
</feature>
<protein>
    <recommendedName>
        <fullName evidence="4">Secreted protein</fullName>
    </recommendedName>
</protein>
<proteinExistence type="predicted"/>
<evidence type="ECO:0000313" key="3">
    <source>
        <dbReference type="Proteomes" id="UP001271274"/>
    </source>
</evidence>
<organism evidence="2 3">
    <name type="scientific">Streptomyces europaeiscabiei</name>
    <dbReference type="NCBI Taxonomy" id="146819"/>
    <lineage>
        <taxon>Bacteria</taxon>
        <taxon>Bacillati</taxon>
        <taxon>Actinomycetota</taxon>
        <taxon>Actinomycetes</taxon>
        <taxon>Kitasatosporales</taxon>
        <taxon>Streptomycetaceae</taxon>
        <taxon>Streptomyces</taxon>
    </lineage>
</organism>
<evidence type="ECO:0000256" key="1">
    <source>
        <dbReference type="SAM" id="SignalP"/>
    </source>
</evidence>
<name>A0ABU4NCM6_9ACTN</name>
<dbReference type="RefSeq" id="WP_319062035.1">
    <property type="nucleotide sequence ID" value="NZ_JARAUS010000135.1"/>
</dbReference>